<keyword evidence="7 9" id="KW-0472">Membrane</keyword>
<dbReference type="Pfam" id="PF00999">
    <property type="entry name" value="Na_H_Exchanger"/>
    <property type="match status" value="1"/>
</dbReference>
<name>A0ABN8I7V9_9NEOP</name>
<dbReference type="Gene3D" id="6.10.140.1330">
    <property type="match status" value="1"/>
</dbReference>
<evidence type="ECO:0000256" key="1">
    <source>
        <dbReference type="ARBA" id="ARBA00004141"/>
    </source>
</evidence>
<keyword evidence="4 9" id="KW-1133">Transmembrane helix</keyword>
<comment type="subcellular location">
    <subcellularLocation>
        <location evidence="1">Membrane</location>
        <topology evidence="1">Multi-pass membrane protein</topology>
    </subcellularLocation>
</comment>
<evidence type="ECO:0000256" key="4">
    <source>
        <dbReference type="ARBA" id="ARBA00022989"/>
    </source>
</evidence>
<proteinExistence type="predicted"/>
<dbReference type="Proteomes" id="UP000837857">
    <property type="component" value="Chromosome 2"/>
</dbReference>
<evidence type="ECO:0000313" key="11">
    <source>
        <dbReference type="EMBL" id="CAH2050213.1"/>
    </source>
</evidence>
<keyword evidence="2" id="KW-0813">Transport</keyword>
<evidence type="ECO:0000259" key="10">
    <source>
        <dbReference type="Pfam" id="PF00999"/>
    </source>
</evidence>
<keyword evidence="8" id="KW-0739">Sodium transport</keyword>
<keyword evidence="6" id="KW-0406">Ion transport</keyword>
<dbReference type="InterPro" id="IPR018422">
    <property type="entry name" value="Cation/H_exchanger_CPA1"/>
</dbReference>
<keyword evidence="12" id="KW-1185">Reference proteome</keyword>
<evidence type="ECO:0000313" key="12">
    <source>
        <dbReference type="Proteomes" id="UP000837857"/>
    </source>
</evidence>
<accession>A0ABN8I7V9</accession>
<reference evidence="11" key="1">
    <citation type="submission" date="2022-03" db="EMBL/GenBank/DDBJ databases">
        <authorList>
            <person name="Martin H S."/>
        </authorList>
    </citation>
    <scope>NUCLEOTIDE SEQUENCE</scope>
</reference>
<sequence length="143" mass="15705">MQNSADGIPVPNKTYAYSFRGEIVNIEQNEIDLKATFDPEIFFNIILPPIIFHAGYCLKRVDVNLYAMIFGESVLNDAVALVLSGAIQNYEKRYSNDGGFEITAFLGAIGDFIGIFSLSLLVGAFMGCLTALISFSILNAKYN</sequence>
<dbReference type="InterPro" id="IPR006153">
    <property type="entry name" value="Cation/H_exchanger_TM"/>
</dbReference>
<gene>
    <name evidence="11" type="ORF">IPOD504_LOCUS7310</name>
</gene>
<evidence type="ECO:0000256" key="7">
    <source>
        <dbReference type="ARBA" id="ARBA00023136"/>
    </source>
</evidence>
<feature type="domain" description="Cation/H+ exchanger transmembrane" evidence="10">
    <location>
        <begin position="59"/>
        <end position="137"/>
    </location>
</feature>
<feature type="transmembrane region" description="Helical" evidence="9">
    <location>
        <begin position="41"/>
        <end position="58"/>
    </location>
</feature>
<feature type="transmembrane region" description="Helical" evidence="9">
    <location>
        <begin position="65"/>
        <end position="87"/>
    </location>
</feature>
<feature type="transmembrane region" description="Helical" evidence="9">
    <location>
        <begin position="112"/>
        <end position="138"/>
    </location>
</feature>
<dbReference type="EMBL" id="OW152814">
    <property type="protein sequence ID" value="CAH2050213.1"/>
    <property type="molecule type" value="Genomic_DNA"/>
</dbReference>
<protein>
    <recommendedName>
        <fullName evidence="10">Cation/H+ exchanger transmembrane domain-containing protein</fullName>
    </recommendedName>
</protein>
<evidence type="ECO:0000256" key="6">
    <source>
        <dbReference type="ARBA" id="ARBA00023065"/>
    </source>
</evidence>
<organism evidence="11 12">
    <name type="scientific">Iphiclides podalirius</name>
    <name type="common">scarce swallowtail</name>
    <dbReference type="NCBI Taxonomy" id="110791"/>
    <lineage>
        <taxon>Eukaryota</taxon>
        <taxon>Metazoa</taxon>
        <taxon>Ecdysozoa</taxon>
        <taxon>Arthropoda</taxon>
        <taxon>Hexapoda</taxon>
        <taxon>Insecta</taxon>
        <taxon>Pterygota</taxon>
        <taxon>Neoptera</taxon>
        <taxon>Endopterygota</taxon>
        <taxon>Lepidoptera</taxon>
        <taxon>Glossata</taxon>
        <taxon>Ditrysia</taxon>
        <taxon>Papilionoidea</taxon>
        <taxon>Papilionidae</taxon>
        <taxon>Papilioninae</taxon>
        <taxon>Iphiclides</taxon>
    </lineage>
</organism>
<dbReference type="PANTHER" id="PTHR10110:SF187">
    <property type="entry name" value="SODIUM_HYDROGEN EXCHANGER"/>
    <property type="match status" value="1"/>
</dbReference>
<evidence type="ECO:0000256" key="5">
    <source>
        <dbReference type="ARBA" id="ARBA00023053"/>
    </source>
</evidence>
<evidence type="ECO:0000256" key="3">
    <source>
        <dbReference type="ARBA" id="ARBA00022692"/>
    </source>
</evidence>
<keyword evidence="3 9" id="KW-0812">Transmembrane</keyword>
<evidence type="ECO:0000256" key="8">
    <source>
        <dbReference type="ARBA" id="ARBA00023201"/>
    </source>
</evidence>
<feature type="non-terminal residue" evidence="11">
    <location>
        <position position="143"/>
    </location>
</feature>
<dbReference type="PANTHER" id="PTHR10110">
    <property type="entry name" value="SODIUM/HYDROGEN EXCHANGER"/>
    <property type="match status" value="1"/>
</dbReference>
<evidence type="ECO:0000256" key="9">
    <source>
        <dbReference type="SAM" id="Phobius"/>
    </source>
</evidence>
<evidence type="ECO:0000256" key="2">
    <source>
        <dbReference type="ARBA" id="ARBA00022448"/>
    </source>
</evidence>
<keyword evidence="5" id="KW-0915">Sodium</keyword>